<reference evidence="7 8" key="1">
    <citation type="submission" date="2020-03" db="EMBL/GenBank/DDBJ databases">
        <title>Spirochaetal bacteria isolated from arthropods constitute a novel genus Entomospira genus novum within the order Spirochaetales.</title>
        <authorList>
            <person name="Grana-Miraglia L."/>
            <person name="Sikutova S."/>
            <person name="Fingerle V."/>
            <person name="Sing A."/>
            <person name="Castillo-Ramirez S."/>
            <person name="Margos G."/>
            <person name="Rudolf I."/>
        </authorList>
    </citation>
    <scope>NUCLEOTIDE SEQUENCE [LARGE SCALE GENOMIC DNA]</scope>
    <source>
        <strain evidence="7 8">BR193</strain>
    </source>
</reference>
<dbReference type="GO" id="GO:0005524">
    <property type="term" value="F:ATP binding"/>
    <property type="evidence" value="ECO:0007669"/>
    <property type="project" value="UniProtKB-KW"/>
</dbReference>
<dbReference type="PROSITE" id="PS00211">
    <property type="entry name" value="ABC_TRANSPORTER_1"/>
    <property type="match status" value="1"/>
</dbReference>
<dbReference type="Pfam" id="PF00005">
    <property type="entry name" value="ABC_tran"/>
    <property type="match status" value="1"/>
</dbReference>
<dbReference type="SMART" id="SM00382">
    <property type="entry name" value="AAA"/>
    <property type="match status" value="1"/>
</dbReference>
<protein>
    <submittedName>
        <fullName evidence="7">ABC transporter ATP-binding protein</fullName>
    </submittedName>
</protein>
<dbReference type="PROSITE" id="PS50893">
    <property type="entry name" value="ABC_TRANSPORTER_2"/>
    <property type="match status" value="1"/>
</dbReference>
<dbReference type="EMBL" id="JAATLJ010000001">
    <property type="protein sequence ID" value="NIZ39960.1"/>
    <property type="molecule type" value="Genomic_DNA"/>
</dbReference>
<evidence type="ECO:0000259" key="6">
    <source>
        <dbReference type="PROSITE" id="PS50893"/>
    </source>
</evidence>
<dbReference type="InterPro" id="IPR003593">
    <property type="entry name" value="AAA+_ATPase"/>
</dbReference>
<dbReference type="SUPFAM" id="SSF52540">
    <property type="entry name" value="P-loop containing nucleoside triphosphate hydrolases"/>
    <property type="match status" value="1"/>
</dbReference>
<feature type="domain" description="ABC transporter" evidence="6">
    <location>
        <begin position="5"/>
        <end position="228"/>
    </location>
</feature>
<comment type="caution">
    <text evidence="7">The sequence shown here is derived from an EMBL/GenBank/DDBJ whole genome shotgun (WGS) entry which is preliminary data.</text>
</comment>
<evidence type="ECO:0000313" key="8">
    <source>
        <dbReference type="Proteomes" id="UP000711995"/>
    </source>
</evidence>
<name>A0A968KVL1_9SPIO</name>
<dbReference type="GO" id="GO:0016887">
    <property type="term" value="F:ATP hydrolysis activity"/>
    <property type="evidence" value="ECO:0007669"/>
    <property type="project" value="InterPro"/>
</dbReference>
<dbReference type="Proteomes" id="UP000711995">
    <property type="component" value="Unassembled WGS sequence"/>
</dbReference>
<dbReference type="Gene3D" id="3.40.50.300">
    <property type="entry name" value="P-loop containing nucleotide triphosphate hydrolases"/>
    <property type="match status" value="1"/>
</dbReference>
<dbReference type="InterPro" id="IPR003439">
    <property type="entry name" value="ABC_transporter-like_ATP-bd"/>
</dbReference>
<sequence>MMINLKADKLSFQVHQKILLSDITFHLTGPQLVGVIGANGSGKSTLIRLLAGLLKVHEGRLFYNNKDLLSLPPTHRSTIISLLAPQWELKPNLLVQDILTYYNHEHQDQWKYYSEKLHLSPLLDRSFPSLSQGEQARVLLARTLALQTPILLLDEPFANLDLEQEERLWQILKFEAKSRLVIIASHNLQLCSHHATQLILLRAGTINQIGKPQETFTQDNLNSTWDSQAYRIENKRERPSYIWLEYNATEEMCRLASNKVF</sequence>
<evidence type="ECO:0000256" key="4">
    <source>
        <dbReference type="ARBA" id="ARBA00022967"/>
    </source>
</evidence>
<gene>
    <name evidence="7" type="ORF">HCT14_00280</name>
</gene>
<keyword evidence="3 7" id="KW-0067">ATP-binding</keyword>
<dbReference type="InterPro" id="IPR027417">
    <property type="entry name" value="P-loop_NTPase"/>
</dbReference>
<keyword evidence="2" id="KW-0547">Nucleotide-binding</keyword>
<dbReference type="InterPro" id="IPR017871">
    <property type="entry name" value="ABC_transporter-like_CS"/>
</dbReference>
<dbReference type="PANTHER" id="PTHR42794:SF1">
    <property type="entry name" value="HEMIN IMPORT ATP-BINDING PROTEIN HMUV"/>
    <property type="match status" value="1"/>
</dbReference>
<keyword evidence="4" id="KW-1278">Translocase</keyword>
<organism evidence="7 8">
    <name type="scientific">Entomospira entomophila</name>
    <dbReference type="NCBI Taxonomy" id="2719988"/>
    <lineage>
        <taxon>Bacteria</taxon>
        <taxon>Pseudomonadati</taxon>
        <taxon>Spirochaetota</taxon>
        <taxon>Spirochaetia</taxon>
        <taxon>Spirochaetales</taxon>
        <taxon>Spirochaetaceae</taxon>
        <taxon>Entomospira</taxon>
    </lineage>
</organism>
<comment type="function">
    <text evidence="5">Part of the ABC transporter complex HmuTUV involved in hemin import. Responsible for energy coupling to the transport system.</text>
</comment>
<evidence type="ECO:0000256" key="3">
    <source>
        <dbReference type="ARBA" id="ARBA00022840"/>
    </source>
</evidence>
<accession>A0A968KVL1</accession>
<proteinExistence type="predicted"/>
<dbReference type="RefSeq" id="WP_167699569.1">
    <property type="nucleotide sequence ID" value="NZ_CP118174.1"/>
</dbReference>
<dbReference type="AlphaFoldDB" id="A0A968KVL1"/>
<evidence type="ECO:0000313" key="7">
    <source>
        <dbReference type="EMBL" id="NIZ39960.1"/>
    </source>
</evidence>
<keyword evidence="8" id="KW-1185">Reference proteome</keyword>
<evidence type="ECO:0000256" key="2">
    <source>
        <dbReference type="ARBA" id="ARBA00022741"/>
    </source>
</evidence>
<evidence type="ECO:0000256" key="1">
    <source>
        <dbReference type="ARBA" id="ARBA00022448"/>
    </source>
</evidence>
<keyword evidence="1" id="KW-0813">Transport</keyword>
<evidence type="ECO:0000256" key="5">
    <source>
        <dbReference type="ARBA" id="ARBA00037066"/>
    </source>
</evidence>
<dbReference type="PANTHER" id="PTHR42794">
    <property type="entry name" value="HEMIN IMPORT ATP-BINDING PROTEIN HMUV"/>
    <property type="match status" value="1"/>
</dbReference>